<evidence type="ECO:0000313" key="6">
    <source>
        <dbReference type="Proteomes" id="UP000030185"/>
    </source>
</evidence>
<dbReference type="Proteomes" id="UP000030185">
    <property type="component" value="Unassembled WGS sequence"/>
</dbReference>
<dbReference type="InterPro" id="IPR004104">
    <property type="entry name" value="Gfo/Idh/MocA-like_OxRdtase_C"/>
</dbReference>
<organism evidence="5 6">
    <name type="scientific">Sporocytophaga myxococcoides</name>
    <dbReference type="NCBI Taxonomy" id="153721"/>
    <lineage>
        <taxon>Bacteria</taxon>
        <taxon>Pseudomonadati</taxon>
        <taxon>Bacteroidota</taxon>
        <taxon>Cytophagia</taxon>
        <taxon>Cytophagales</taxon>
        <taxon>Cytophagaceae</taxon>
        <taxon>Sporocytophaga</taxon>
    </lineage>
</organism>
<dbReference type="RefSeq" id="WP_045467246.1">
    <property type="nucleotide sequence ID" value="NZ_BBLT01000009.1"/>
</dbReference>
<dbReference type="SUPFAM" id="SSF51735">
    <property type="entry name" value="NAD(P)-binding Rossmann-fold domains"/>
    <property type="match status" value="1"/>
</dbReference>
<dbReference type="InterPro" id="IPR051317">
    <property type="entry name" value="Gfo/Idh/MocA_oxidoreduct"/>
</dbReference>
<dbReference type="GO" id="GO:0000166">
    <property type="term" value="F:nucleotide binding"/>
    <property type="evidence" value="ECO:0007669"/>
    <property type="project" value="InterPro"/>
</dbReference>
<dbReference type="AlphaFoldDB" id="A0A098LK14"/>
<protein>
    <recommendedName>
        <fullName evidence="7">Oxidoreductase</fullName>
    </recommendedName>
</protein>
<dbReference type="InterPro" id="IPR000683">
    <property type="entry name" value="Gfo/Idh/MocA-like_OxRdtase_N"/>
</dbReference>
<dbReference type="Pfam" id="PF02894">
    <property type="entry name" value="GFO_IDH_MocA_C"/>
    <property type="match status" value="1"/>
</dbReference>
<dbReference type="GO" id="GO:0016491">
    <property type="term" value="F:oxidoreductase activity"/>
    <property type="evidence" value="ECO:0007669"/>
    <property type="project" value="UniProtKB-KW"/>
</dbReference>
<proteinExistence type="inferred from homology"/>
<evidence type="ECO:0000259" key="3">
    <source>
        <dbReference type="Pfam" id="PF01408"/>
    </source>
</evidence>
<name>A0A098LK14_9BACT</name>
<dbReference type="Gene3D" id="3.30.360.10">
    <property type="entry name" value="Dihydrodipicolinate Reductase, domain 2"/>
    <property type="match status" value="1"/>
</dbReference>
<dbReference type="EMBL" id="BBLT01000009">
    <property type="protein sequence ID" value="GAL86794.1"/>
    <property type="molecule type" value="Genomic_DNA"/>
</dbReference>
<evidence type="ECO:0000313" key="5">
    <source>
        <dbReference type="EMBL" id="GAL86794.1"/>
    </source>
</evidence>
<reference evidence="5 6" key="1">
    <citation type="submission" date="2014-09" db="EMBL/GenBank/DDBJ databases">
        <title>Sporocytophaga myxococcoides PG-01 genome sequencing.</title>
        <authorList>
            <person name="Liu L."/>
            <person name="Gao P.J."/>
            <person name="Chen G.J."/>
            <person name="Wang L.S."/>
        </authorList>
    </citation>
    <scope>NUCLEOTIDE SEQUENCE [LARGE SCALE GENOMIC DNA]</scope>
    <source>
        <strain evidence="5 6">PG-01</strain>
    </source>
</reference>
<dbReference type="eggNOG" id="COG0673">
    <property type="taxonomic scope" value="Bacteria"/>
</dbReference>
<accession>A0A098LK14</accession>
<sequence length="348" mass="39705">MSTEQIKTAIAGYGAAGEFYHAPFIASLPQFKLTSVQERHKEQSKVKFPDVRVVRAFTELTKDPDIELIIITTPNEYHFSMAKEAMEMGKHVVVDKPITVTSKEAEQLINISKETGKILTVYQNRRLDAGLLTIKKIKEENGFGKIRHYEAHFDRFRPAIKDSWREKETPGGGLLYDLGVHLLDQTIYLWGKPQSITAKIERQRPDAVVDDFFEISLQYNGFKAVVKAGMLVEEKTPQLYVEGSKLTYFRYDLDPQEAALKKGLFPRDATWEKETVPTPGFIRNADCEESEYSSERGNYPYFYKNLAKVIREGGDLFVKPEEALYVIKLIEFAKASSEGQRTIDLSNV</sequence>
<dbReference type="OrthoDB" id="9815825at2"/>
<dbReference type="InterPro" id="IPR036291">
    <property type="entry name" value="NAD(P)-bd_dom_sf"/>
</dbReference>
<comment type="caution">
    <text evidence="5">The sequence shown here is derived from an EMBL/GenBank/DDBJ whole genome shotgun (WGS) entry which is preliminary data.</text>
</comment>
<dbReference type="Gene3D" id="3.40.50.720">
    <property type="entry name" value="NAD(P)-binding Rossmann-like Domain"/>
    <property type="match status" value="1"/>
</dbReference>
<feature type="domain" description="Gfo/Idh/MocA-like oxidoreductase C-terminal" evidence="4">
    <location>
        <begin position="139"/>
        <end position="345"/>
    </location>
</feature>
<evidence type="ECO:0000256" key="2">
    <source>
        <dbReference type="ARBA" id="ARBA00023002"/>
    </source>
</evidence>
<dbReference type="STRING" id="153721.MYP_4024"/>
<dbReference type="PANTHER" id="PTHR43708:SF5">
    <property type="entry name" value="CONSERVED EXPRESSED OXIDOREDUCTASE (EUROFUNG)-RELATED"/>
    <property type="match status" value="1"/>
</dbReference>
<dbReference type="Pfam" id="PF01408">
    <property type="entry name" value="GFO_IDH_MocA"/>
    <property type="match status" value="1"/>
</dbReference>
<keyword evidence="2" id="KW-0560">Oxidoreductase</keyword>
<evidence type="ECO:0008006" key="7">
    <source>
        <dbReference type="Google" id="ProtNLM"/>
    </source>
</evidence>
<comment type="similarity">
    <text evidence="1">Belongs to the Gfo/Idh/MocA family.</text>
</comment>
<gene>
    <name evidence="5" type="ORF">MYP_4024</name>
</gene>
<evidence type="ECO:0000259" key="4">
    <source>
        <dbReference type="Pfam" id="PF02894"/>
    </source>
</evidence>
<evidence type="ECO:0000256" key="1">
    <source>
        <dbReference type="ARBA" id="ARBA00010928"/>
    </source>
</evidence>
<dbReference type="PANTHER" id="PTHR43708">
    <property type="entry name" value="CONSERVED EXPRESSED OXIDOREDUCTASE (EUROFUNG)"/>
    <property type="match status" value="1"/>
</dbReference>
<keyword evidence="6" id="KW-1185">Reference proteome</keyword>
<feature type="domain" description="Gfo/Idh/MocA-like oxidoreductase N-terminal" evidence="3">
    <location>
        <begin position="6"/>
        <end position="122"/>
    </location>
</feature>